<reference evidence="2" key="1">
    <citation type="submission" date="2016-03" db="EMBL/GenBank/DDBJ databases">
        <authorList>
            <person name="Heylen K."/>
            <person name="De Vos P."/>
            <person name="Vekeman B."/>
        </authorList>
    </citation>
    <scope>NUCLEOTIDE SEQUENCE [LARGE SCALE GENOMIC DNA]</scope>
    <source>
        <strain evidence="2">R-45383</strain>
    </source>
</reference>
<evidence type="ECO:0000313" key="2">
    <source>
        <dbReference type="Proteomes" id="UP000077628"/>
    </source>
</evidence>
<dbReference type="RefSeq" id="WP_064024060.1">
    <property type="nucleotide sequence ID" value="NZ_LUUK01000010.1"/>
</dbReference>
<keyword evidence="2" id="KW-1185">Reference proteome</keyword>
<proteinExistence type="predicted"/>
<comment type="caution">
    <text evidence="1">The sequence shown here is derived from an EMBL/GenBank/DDBJ whole genome shotgun (WGS) entry which is preliminary data.</text>
</comment>
<dbReference type="STRING" id="702114.A1355_17405"/>
<accession>A0A177PG82</accession>
<dbReference type="Proteomes" id="UP000077628">
    <property type="component" value="Unassembled WGS sequence"/>
</dbReference>
<evidence type="ECO:0000313" key="1">
    <source>
        <dbReference type="EMBL" id="OAI28473.1"/>
    </source>
</evidence>
<dbReference type="EMBL" id="LUUK01000010">
    <property type="protein sequence ID" value="OAI28473.1"/>
    <property type="molecule type" value="Genomic_DNA"/>
</dbReference>
<protein>
    <submittedName>
        <fullName evidence="1">Uncharacterized protein</fullName>
    </submittedName>
</protein>
<dbReference type="AlphaFoldDB" id="A0A177PG82"/>
<organism evidence="1 2">
    <name type="scientific">Methylomonas koyamae</name>
    <dbReference type="NCBI Taxonomy" id="702114"/>
    <lineage>
        <taxon>Bacteria</taxon>
        <taxon>Pseudomonadati</taxon>
        <taxon>Pseudomonadota</taxon>
        <taxon>Gammaproteobacteria</taxon>
        <taxon>Methylococcales</taxon>
        <taxon>Methylococcaceae</taxon>
        <taxon>Methylomonas</taxon>
    </lineage>
</organism>
<name>A0A177PG82_9GAMM</name>
<sequence>MHTPTTGKIRPNSIDFSHRIFDIGGNADIVCSIEEIAGRAEAVIGTVQALCIAGEDENGLGKINRINPETVYFALDSALKDLRDIKAIVLAWADATDTVGDAA</sequence>
<gene>
    <name evidence="1" type="ORF">A1355_17405</name>
</gene>